<reference evidence="4" key="1">
    <citation type="submission" date="2022-07" db="EMBL/GenBank/DDBJ databases">
        <authorList>
            <person name="Trinca V."/>
            <person name="Uliana J.V.C."/>
            <person name="Torres T.T."/>
            <person name="Ward R.J."/>
            <person name="Monesi N."/>
        </authorList>
    </citation>
    <scope>NUCLEOTIDE SEQUENCE</scope>
    <source>
        <strain evidence="4">HSMRA1968</strain>
        <tissue evidence="4">Whole embryos</tissue>
    </source>
</reference>
<keyword evidence="2" id="KW-0963">Cytoplasm</keyword>
<dbReference type="Proteomes" id="UP001151699">
    <property type="component" value="Chromosome X"/>
</dbReference>
<dbReference type="InterPro" id="IPR043545">
    <property type="entry name" value="GRIP1/2"/>
</dbReference>
<dbReference type="PANTHER" id="PTHR46227">
    <property type="entry name" value="GLUTAMATE RECEPTOR-INTERACTING PROTEIN GRIP"/>
    <property type="match status" value="1"/>
</dbReference>
<dbReference type="EMBL" id="WJQU01000003">
    <property type="protein sequence ID" value="KAJ6638030.1"/>
    <property type="molecule type" value="Genomic_DNA"/>
</dbReference>
<comment type="subcellular location">
    <subcellularLocation>
        <location evidence="1">Cytoplasm</location>
    </subcellularLocation>
</comment>
<evidence type="ECO:0000256" key="2">
    <source>
        <dbReference type="ARBA" id="ARBA00022490"/>
    </source>
</evidence>
<dbReference type="GO" id="GO:0098887">
    <property type="term" value="P:neurotransmitter receptor transport, endosome to postsynaptic membrane"/>
    <property type="evidence" value="ECO:0007669"/>
    <property type="project" value="TreeGrafter"/>
</dbReference>
<sequence length="72" mass="8027">MTSDFRIRYDAFQCGALSVGDQILSIDETVIENTALSPDEVMAILDANTSKGYTQIQIMPSHAIMRRDESMN</sequence>
<evidence type="ECO:0000313" key="5">
    <source>
        <dbReference type="Proteomes" id="UP001151699"/>
    </source>
</evidence>
<dbReference type="GO" id="GO:0005737">
    <property type="term" value="C:cytoplasm"/>
    <property type="evidence" value="ECO:0007669"/>
    <property type="project" value="UniProtKB-SubCell"/>
</dbReference>
<proteinExistence type="predicted"/>
<evidence type="ECO:0000256" key="3">
    <source>
        <dbReference type="ARBA" id="ARBA00022737"/>
    </source>
</evidence>
<dbReference type="SUPFAM" id="SSF50156">
    <property type="entry name" value="PDZ domain-like"/>
    <property type="match status" value="1"/>
</dbReference>
<comment type="caution">
    <text evidence="4">The sequence shown here is derived from an EMBL/GenBank/DDBJ whole genome shotgun (WGS) entry which is preliminary data.</text>
</comment>
<evidence type="ECO:0008006" key="6">
    <source>
        <dbReference type="Google" id="ProtNLM"/>
    </source>
</evidence>
<evidence type="ECO:0000256" key="1">
    <source>
        <dbReference type="ARBA" id="ARBA00004496"/>
    </source>
</evidence>
<dbReference type="AlphaFoldDB" id="A0A9Q0MVL8"/>
<accession>A0A9Q0MVL8</accession>
<evidence type="ECO:0000313" key="4">
    <source>
        <dbReference type="EMBL" id="KAJ6638030.1"/>
    </source>
</evidence>
<dbReference type="PANTHER" id="PTHR46227:SF2">
    <property type="entry name" value="FI03335P"/>
    <property type="match status" value="1"/>
</dbReference>
<keyword evidence="3" id="KW-0677">Repeat</keyword>
<protein>
    <recommendedName>
        <fullName evidence="6">PDZ domain-containing protein</fullName>
    </recommendedName>
</protein>
<dbReference type="Gene3D" id="2.30.42.10">
    <property type="match status" value="1"/>
</dbReference>
<keyword evidence="5" id="KW-1185">Reference proteome</keyword>
<organism evidence="4 5">
    <name type="scientific">Pseudolycoriella hygida</name>
    <dbReference type="NCBI Taxonomy" id="35572"/>
    <lineage>
        <taxon>Eukaryota</taxon>
        <taxon>Metazoa</taxon>
        <taxon>Ecdysozoa</taxon>
        <taxon>Arthropoda</taxon>
        <taxon>Hexapoda</taxon>
        <taxon>Insecta</taxon>
        <taxon>Pterygota</taxon>
        <taxon>Neoptera</taxon>
        <taxon>Endopterygota</taxon>
        <taxon>Diptera</taxon>
        <taxon>Nematocera</taxon>
        <taxon>Sciaroidea</taxon>
        <taxon>Sciaridae</taxon>
        <taxon>Pseudolycoriella</taxon>
    </lineage>
</organism>
<gene>
    <name evidence="4" type="ORF">Bhyg_10763</name>
</gene>
<dbReference type="InterPro" id="IPR036034">
    <property type="entry name" value="PDZ_sf"/>
</dbReference>
<name>A0A9Q0MVL8_9DIPT</name>